<proteinExistence type="predicted"/>
<name>R0CYI0_CAUVI</name>
<dbReference type="STRING" id="1292034.OR37_02746"/>
<dbReference type="EMBL" id="APMP01000018">
    <property type="protein sequence ID" value="ENZ81340.1"/>
    <property type="molecule type" value="Genomic_DNA"/>
</dbReference>
<protein>
    <submittedName>
        <fullName evidence="2">Uncharacterized protein</fullName>
    </submittedName>
</protein>
<organism evidence="2 3">
    <name type="scientific">Caulobacter vibrioides OR37</name>
    <dbReference type="NCBI Taxonomy" id="1292034"/>
    <lineage>
        <taxon>Bacteria</taxon>
        <taxon>Pseudomonadati</taxon>
        <taxon>Pseudomonadota</taxon>
        <taxon>Alphaproteobacteria</taxon>
        <taxon>Caulobacterales</taxon>
        <taxon>Caulobacteraceae</taxon>
        <taxon>Caulobacter</taxon>
    </lineage>
</organism>
<reference evidence="2 3" key="1">
    <citation type="journal article" date="2013" name="Genome Announc.">
        <title>Draft Genome Sequence for Caulobacter sp. Strain OR37, a Bacterium Tolerant to Heavy Metals.</title>
        <authorList>
            <person name="Utturkar S.M."/>
            <person name="Bollmann A."/>
            <person name="Brzoska R.M."/>
            <person name="Klingeman D.M."/>
            <person name="Epstein S.E."/>
            <person name="Palumbo A.V."/>
            <person name="Brown S.D."/>
        </authorList>
    </citation>
    <scope>NUCLEOTIDE SEQUENCE [LARGE SCALE GENOMIC DNA]</scope>
    <source>
        <strain evidence="2 3">OR37</strain>
    </source>
</reference>
<sequence length="77" mass="8402" precursor="true">MISKLATKIALGGAIALSFLPAVAFAYPPVAYERIYYAEPEHTTEVGGMYRPCLGQGITQIWGTSSAYYTETTYPCE</sequence>
<feature type="signal peptide" evidence="1">
    <location>
        <begin position="1"/>
        <end position="26"/>
    </location>
</feature>
<evidence type="ECO:0000256" key="1">
    <source>
        <dbReference type="SAM" id="SignalP"/>
    </source>
</evidence>
<keyword evidence="1" id="KW-0732">Signal</keyword>
<gene>
    <name evidence="2" type="ORF">OR37_02746</name>
</gene>
<dbReference type="InterPro" id="IPR046256">
    <property type="entry name" value="DUF6289"/>
</dbReference>
<evidence type="ECO:0000313" key="2">
    <source>
        <dbReference type="EMBL" id="ENZ81340.1"/>
    </source>
</evidence>
<dbReference type="PATRIC" id="fig|1292034.3.peg.2725"/>
<dbReference type="Pfam" id="PF19806">
    <property type="entry name" value="DUF6289"/>
    <property type="match status" value="1"/>
</dbReference>
<comment type="caution">
    <text evidence="2">The sequence shown here is derived from an EMBL/GenBank/DDBJ whole genome shotgun (WGS) entry which is preliminary data.</text>
</comment>
<dbReference type="OrthoDB" id="7205697at2"/>
<dbReference type="AlphaFoldDB" id="R0CYI0"/>
<evidence type="ECO:0000313" key="3">
    <source>
        <dbReference type="Proteomes" id="UP000013063"/>
    </source>
</evidence>
<accession>R0CYI0</accession>
<keyword evidence="3" id="KW-1185">Reference proteome</keyword>
<dbReference type="RefSeq" id="WP_004620826.1">
    <property type="nucleotide sequence ID" value="NZ_APMP01000018.1"/>
</dbReference>
<feature type="chain" id="PRO_5004347880" evidence="1">
    <location>
        <begin position="27"/>
        <end position="77"/>
    </location>
</feature>
<dbReference type="Proteomes" id="UP000013063">
    <property type="component" value="Unassembled WGS sequence"/>
</dbReference>